<evidence type="ECO:0000313" key="1">
    <source>
        <dbReference type="EMBL" id="GFZ30744.1"/>
    </source>
</evidence>
<keyword evidence="2" id="KW-1185">Reference proteome</keyword>
<sequence length="48" mass="5659">MGKMMLFYLEVGREVERLTAKGLEFNAALREAKETYKIKKELPKQLKK</sequence>
<accession>A0ABQ1E7K9</accession>
<protein>
    <submittedName>
        <fullName evidence="1">Uncharacterized protein</fullName>
    </submittedName>
</protein>
<gene>
    <name evidence="1" type="ORF">CSC2_12700</name>
</gene>
<proteinExistence type="predicted"/>
<dbReference type="RefSeq" id="WP_206868794.1">
    <property type="nucleotide sequence ID" value="NZ_BMBA01000001.1"/>
</dbReference>
<dbReference type="EMBL" id="BMBA01000001">
    <property type="protein sequence ID" value="GFZ30744.1"/>
    <property type="molecule type" value="Genomic_DNA"/>
</dbReference>
<evidence type="ECO:0000313" key="2">
    <source>
        <dbReference type="Proteomes" id="UP000663802"/>
    </source>
</evidence>
<comment type="caution">
    <text evidence="1">The sequence shown here is derived from an EMBL/GenBank/DDBJ whole genome shotgun (WGS) entry which is preliminary data.</text>
</comment>
<name>A0ABQ1E7K9_9CLOT</name>
<dbReference type="Proteomes" id="UP000663802">
    <property type="component" value="Unassembled WGS sequence"/>
</dbReference>
<organism evidence="1 2">
    <name type="scientific">Clostridium zeae</name>
    <dbReference type="NCBI Taxonomy" id="2759022"/>
    <lineage>
        <taxon>Bacteria</taxon>
        <taxon>Bacillati</taxon>
        <taxon>Bacillota</taxon>
        <taxon>Clostridia</taxon>
        <taxon>Eubacteriales</taxon>
        <taxon>Clostridiaceae</taxon>
        <taxon>Clostridium</taxon>
    </lineage>
</organism>
<reference evidence="1 2" key="1">
    <citation type="journal article" date="2021" name="Int. J. Syst. Evol. Microbiol.">
        <title>Clostridium zeae sp. nov., isolated from corn silage.</title>
        <authorList>
            <person name="Kobayashi H."/>
            <person name="Tanizawa Y."/>
            <person name="Yagura M."/>
            <person name="Sakamoto M."/>
            <person name="Ohkuma M."/>
            <person name="Tohno M."/>
        </authorList>
    </citation>
    <scope>NUCLEOTIDE SEQUENCE [LARGE SCALE GENOMIC DNA]</scope>
    <source>
        <strain evidence="1 2">CSC2</strain>
    </source>
</reference>